<dbReference type="EMBL" id="JASWJB010000319">
    <property type="protein sequence ID" value="KAK2591652.1"/>
    <property type="molecule type" value="Genomic_DNA"/>
</dbReference>
<dbReference type="AlphaFoldDB" id="A0AAJ0CHA3"/>
<keyword evidence="3" id="KW-1185">Reference proteome</keyword>
<comment type="caution">
    <text evidence="2">The sequence shown here is derived from an EMBL/GenBank/DDBJ whole genome shotgun (WGS) entry which is preliminary data.</text>
</comment>
<feature type="region of interest" description="Disordered" evidence="1">
    <location>
        <begin position="122"/>
        <end position="162"/>
    </location>
</feature>
<reference evidence="2" key="1">
    <citation type="submission" date="2023-06" db="EMBL/GenBank/DDBJ databases">
        <title>Conoideocrella luteorostrata (Hypocreales: Clavicipitaceae), a potential biocontrol fungus for elongate hemlock scale in United States Christmas tree production areas.</title>
        <authorList>
            <person name="Barrett H."/>
            <person name="Lovett B."/>
            <person name="Macias A.M."/>
            <person name="Stajich J.E."/>
            <person name="Kasson M.T."/>
        </authorList>
    </citation>
    <scope>NUCLEOTIDE SEQUENCE</scope>
    <source>
        <strain evidence="2">ARSEF 14590</strain>
    </source>
</reference>
<protein>
    <recommendedName>
        <fullName evidence="4">Ubiquitin-conjugating enzyme</fullName>
    </recommendedName>
</protein>
<proteinExistence type="predicted"/>
<gene>
    <name evidence="2" type="ORF">QQS21_010666</name>
</gene>
<organism evidence="2 3">
    <name type="scientific">Conoideocrella luteorostrata</name>
    <dbReference type="NCBI Taxonomy" id="1105319"/>
    <lineage>
        <taxon>Eukaryota</taxon>
        <taxon>Fungi</taxon>
        <taxon>Dikarya</taxon>
        <taxon>Ascomycota</taxon>
        <taxon>Pezizomycotina</taxon>
        <taxon>Sordariomycetes</taxon>
        <taxon>Hypocreomycetidae</taxon>
        <taxon>Hypocreales</taxon>
        <taxon>Clavicipitaceae</taxon>
        <taxon>Conoideocrella</taxon>
    </lineage>
</organism>
<evidence type="ECO:0000256" key="1">
    <source>
        <dbReference type="SAM" id="MobiDB-lite"/>
    </source>
</evidence>
<feature type="region of interest" description="Disordered" evidence="1">
    <location>
        <begin position="1"/>
        <end position="70"/>
    </location>
</feature>
<evidence type="ECO:0008006" key="4">
    <source>
        <dbReference type="Google" id="ProtNLM"/>
    </source>
</evidence>
<feature type="compositionally biased region" description="Polar residues" evidence="1">
    <location>
        <begin position="1"/>
        <end position="14"/>
    </location>
</feature>
<sequence>MYTTDIQDNGTVSATDHERLPPGGFSLRHGFPEWFRRGKHAGSDRTNAPPIGSSATSPESPNANTPSYLQAGKPNVSIYSILKYVRSTFDSAEMLDSVPFAAAGNPGAWHAWRTHRLKQGKLSNQQPGTVHSTQPNEPSVAPAEKEKETLPSPNSAIRQPGEWNWDGVWEDRVKKGVAACLTEPVLYGGSGVPDEMIRFLPMEETDIESVKENIRRTLDSAA</sequence>
<feature type="compositionally biased region" description="Polar residues" evidence="1">
    <location>
        <begin position="53"/>
        <end position="68"/>
    </location>
</feature>
<evidence type="ECO:0000313" key="2">
    <source>
        <dbReference type="EMBL" id="KAK2591652.1"/>
    </source>
</evidence>
<name>A0AAJ0CHA3_9HYPO</name>
<dbReference type="Proteomes" id="UP001251528">
    <property type="component" value="Unassembled WGS sequence"/>
</dbReference>
<accession>A0AAJ0CHA3</accession>
<evidence type="ECO:0000313" key="3">
    <source>
        <dbReference type="Proteomes" id="UP001251528"/>
    </source>
</evidence>
<feature type="compositionally biased region" description="Polar residues" evidence="1">
    <location>
        <begin position="122"/>
        <end position="137"/>
    </location>
</feature>